<dbReference type="EMBL" id="LXQA010687002">
    <property type="protein sequence ID" value="MCI66022.1"/>
    <property type="molecule type" value="Genomic_DNA"/>
</dbReference>
<keyword evidence="2" id="KW-1185">Reference proteome</keyword>
<proteinExistence type="predicted"/>
<protein>
    <submittedName>
        <fullName evidence="1">Uncharacterized protein</fullName>
    </submittedName>
</protein>
<comment type="caution">
    <text evidence="1">The sequence shown here is derived from an EMBL/GenBank/DDBJ whole genome shotgun (WGS) entry which is preliminary data.</text>
</comment>
<sequence length="27" mass="2895">LVPGLNVGPAAVTVWKMVQEIAFILQT</sequence>
<name>A0A392TY08_9FABA</name>
<reference evidence="1 2" key="1">
    <citation type="journal article" date="2018" name="Front. Plant Sci.">
        <title>Red Clover (Trifolium pratense) and Zigzag Clover (T. medium) - A Picture of Genomic Similarities and Differences.</title>
        <authorList>
            <person name="Dluhosova J."/>
            <person name="Istvanek J."/>
            <person name="Nedelnik J."/>
            <person name="Repkova J."/>
        </authorList>
    </citation>
    <scope>NUCLEOTIDE SEQUENCE [LARGE SCALE GENOMIC DNA]</scope>
    <source>
        <strain evidence="2">cv. 10/8</strain>
        <tissue evidence="1">Leaf</tissue>
    </source>
</reference>
<evidence type="ECO:0000313" key="1">
    <source>
        <dbReference type="EMBL" id="MCI66022.1"/>
    </source>
</evidence>
<feature type="non-terminal residue" evidence="1">
    <location>
        <position position="1"/>
    </location>
</feature>
<organism evidence="1 2">
    <name type="scientific">Trifolium medium</name>
    <dbReference type="NCBI Taxonomy" id="97028"/>
    <lineage>
        <taxon>Eukaryota</taxon>
        <taxon>Viridiplantae</taxon>
        <taxon>Streptophyta</taxon>
        <taxon>Embryophyta</taxon>
        <taxon>Tracheophyta</taxon>
        <taxon>Spermatophyta</taxon>
        <taxon>Magnoliopsida</taxon>
        <taxon>eudicotyledons</taxon>
        <taxon>Gunneridae</taxon>
        <taxon>Pentapetalae</taxon>
        <taxon>rosids</taxon>
        <taxon>fabids</taxon>
        <taxon>Fabales</taxon>
        <taxon>Fabaceae</taxon>
        <taxon>Papilionoideae</taxon>
        <taxon>50 kb inversion clade</taxon>
        <taxon>NPAAA clade</taxon>
        <taxon>Hologalegina</taxon>
        <taxon>IRL clade</taxon>
        <taxon>Trifolieae</taxon>
        <taxon>Trifolium</taxon>
    </lineage>
</organism>
<accession>A0A392TY08</accession>
<dbReference type="Proteomes" id="UP000265520">
    <property type="component" value="Unassembled WGS sequence"/>
</dbReference>
<dbReference type="AlphaFoldDB" id="A0A392TY08"/>
<evidence type="ECO:0000313" key="2">
    <source>
        <dbReference type="Proteomes" id="UP000265520"/>
    </source>
</evidence>